<dbReference type="PANTHER" id="PTHR37294:SF1">
    <property type="entry name" value="3'-5' EXORIBONUCLEASE YHAM"/>
    <property type="match status" value="1"/>
</dbReference>
<dbReference type="CDD" id="cd00077">
    <property type="entry name" value="HDc"/>
    <property type="match status" value="1"/>
</dbReference>
<name>A0A2V1N2L1_9LACO</name>
<dbReference type="GO" id="GO:0004527">
    <property type="term" value="F:exonuclease activity"/>
    <property type="evidence" value="ECO:0007669"/>
    <property type="project" value="UniProtKB-KW"/>
</dbReference>
<dbReference type="GO" id="GO:0031125">
    <property type="term" value="P:rRNA 3'-end processing"/>
    <property type="evidence" value="ECO:0007669"/>
    <property type="project" value="TreeGrafter"/>
</dbReference>
<evidence type="ECO:0000256" key="2">
    <source>
        <dbReference type="ARBA" id="ARBA00022839"/>
    </source>
</evidence>
<dbReference type="CDD" id="cd04492">
    <property type="entry name" value="YhaM_OBF_like"/>
    <property type="match status" value="1"/>
</dbReference>
<dbReference type="SMART" id="SM00471">
    <property type="entry name" value="HDc"/>
    <property type="match status" value="1"/>
</dbReference>
<dbReference type="AlphaFoldDB" id="A0A2V1N2L1"/>
<keyword evidence="5" id="KW-1185">Reference proteome</keyword>
<feature type="domain" description="HD" evidence="3">
    <location>
        <begin position="155"/>
        <end position="276"/>
    </location>
</feature>
<dbReference type="Gene3D" id="1.10.3210.10">
    <property type="entry name" value="Hypothetical protein af1432"/>
    <property type="match status" value="1"/>
</dbReference>
<accession>A0A2V1N2L1</accession>
<keyword evidence="2 4" id="KW-0269">Exonuclease</keyword>
<evidence type="ECO:0000256" key="1">
    <source>
        <dbReference type="ARBA" id="ARBA00022801"/>
    </source>
</evidence>
<dbReference type="PANTHER" id="PTHR37294">
    <property type="entry name" value="3'-5' EXORIBONUCLEASE YHAM"/>
    <property type="match status" value="1"/>
</dbReference>
<keyword evidence="1" id="KW-0378">Hydrolase</keyword>
<gene>
    <name evidence="4" type="ORF">DCM90_02430</name>
</gene>
<comment type="caution">
    <text evidence="4">The sequence shown here is derived from an EMBL/GenBank/DDBJ whole genome shotgun (WGS) entry which is preliminary data.</text>
</comment>
<proteinExistence type="predicted"/>
<dbReference type="InterPro" id="IPR050798">
    <property type="entry name" value="YhaM_exoribonuc/phosphodiest"/>
</dbReference>
<dbReference type="InterPro" id="IPR012340">
    <property type="entry name" value="NA-bd_OB-fold"/>
</dbReference>
<dbReference type="Pfam" id="PF01966">
    <property type="entry name" value="HD"/>
    <property type="match status" value="1"/>
</dbReference>
<dbReference type="InterPro" id="IPR004365">
    <property type="entry name" value="NA-bd_OB_tRNA"/>
</dbReference>
<evidence type="ECO:0000313" key="4">
    <source>
        <dbReference type="EMBL" id="PWG01123.1"/>
    </source>
</evidence>
<dbReference type="Proteomes" id="UP000245080">
    <property type="component" value="Unassembled WGS sequence"/>
</dbReference>
<dbReference type="EMBL" id="QCXQ01000001">
    <property type="protein sequence ID" value="PWG01123.1"/>
    <property type="molecule type" value="Genomic_DNA"/>
</dbReference>
<dbReference type="RefSeq" id="WP_109249836.1">
    <property type="nucleotide sequence ID" value="NZ_QCXQ01000001.1"/>
</dbReference>
<evidence type="ECO:0000313" key="5">
    <source>
        <dbReference type="Proteomes" id="UP000245080"/>
    </source>
</evidence>
<reference evidence="4 5" key="1">
    <citation type="journal article" date="2018" name="Int. J. Syst. Evol. Microbiol.">
        <title>Lactobacillus bambusae sp. nov., isolated from a traditional fermented Ma-bamboo shoots of Taiwan.</title>
        <authorList>
            <person name="Wang L.-T."/>
        </authorList>
    </citation>
    <scope>NUCLEOTIDE SEQUENCE [LARGE SCALE GENOMIC DNA]</scope>
    <source>
        <strain evidence="4 5">BS-W1</strain>
    </source>
</reference>
<sequence>MTYGVDDELTTFVLLKSVDVRVAKNGKKYLAIIFQDESGEISGKYWDASDEDIAQFVAGQVVQLHGKRETYQGSPQIKIYHLRLATDTEPNDPKLYVEHSPMKRDDMVNEISQTLFEITEPSWNRIIRFLLKEKQEAFFDFPAAKTNHHAFEGGLAYHTISILRLAHSVVKQYPALNGPLLYAGAILHDLGKTSELSGPVSTTYTNEGNLLGHISIVDGDIVRACVQLKIDPDDESVILLRHMVLSHHGELDYGSPVAPELMEAQVLHDLDEMDASIMMLSAALGKTEPGHFTERLFAMDGRRFFRPTRLPEQVPEKGQ</sequence>
<organism evidence="4 5">
    <name type="scientific">Levilactobacillus bambusae</name>
    <dbReference type="NCBI Taxonomy" id="2024736"/>
    <lineage>
        <taxon>Bacteria</taxon>
        <taxon>Bacillati</taxon>
        <taxon>Bacillota</taxon>
        <taxon>Bacilli</taxon>
        <taxon>Lactobacillales</taxon>
        <taxon>Lactobacillaceae</taxon>
        <taxon>Levilactobacillus</taxon>
    </lineage>
</organism>
<dbReference type="PROSITE" id="PS51831">
    <property type="entry name" value="HD"/>
    <property type="match status" value="1"/>
</dbReference>
<dbReference type="OrthoDB" id="9778453at2"/>
<keyword evidence="2 4" id="KW-0540">Nuclease</keyword>
<evidence type="ECO:0000259" key="3">
    <source>
        <dbReference type="PROSITE" id="PS51831"/>
    </source>
</evidence>
<dbReference type="InterPro" id="IPR003607">
    <property type="entry name" value="HD/PDEase_dom"/>
</dbReference>
<dbReference type="SUPFAM" id="SSF109604">
    <property type="entry name" value="HD-domain/PDEase-like"/>
    <property type="match status" value="1"/>
</dbReference>
<dbReference type="InterPro" id="IPR006674">
    <property type="entry name" value="HD_domain"/>
</dbReference>
<dbReference type="FunFam" id="1.10.3210.10:FF:000008">
    <property type="entry name" value="3'-5' exoribonuclease YhaM"/>
    <property type="match status" value="1"/>
</dbReference>
<dbReference type="GO" id="GO:0003676">
    <property type="term" value="F:nucleic acid binding"/>
    <property type="evidence" value="ECO:0007669"/>
    <property type="project" value="InterPro"/>
</dbReference>
<protein>
    <submittedName>
        <fullName evidence="4">3'-5' exonuclease</fullName>
    </submittedName>
</protein>
<dbReference type="Gene3D" id="2.40.50.140">
    <property type="entry name" value="Nucleic acid-binding proteins"/>
    <property type="match status" value="1"/>
</dbReference>
<dbReference type="Pfam" id="PF01336">
    <property type="entry name" value="tRNA_anti-codon"/>
    <property type="match status" value="1"/>
</dbReference>